<sequence length="1030" mass="108463">MSRPRRPLWGAPALIVPLVTALLAGLLAALPPAPPAQAATAADPQTVTDFESDGVPTGVYAWGNDAASTPTLTVEQAPDRPGAPAANRALKSVYQVSQWGGWSHDLPVTQDWSPYEGFSFWVNGTGSGRRTFFELKDGGGGPGNAELFESSFTDDTAGWRKVEVPFASFTRRADYQPGGAPTDGELDLVAIWGYAVRLPTASGTLLWDEVQVYGTAPPRPVRLSTADPVHPVNERGAAEVTVTIATATGTPLTTDLAVGYRTGTGTATPGADYTAVEGTLTFPAGTASGSSRTFTVKTLRDGQDEVAETLPIELSGTGTRPPAEAPVVVINAHGLPYLNARKPVKERVADLLSRMTLEEKVGQMTQAERGALAKQSDIAAYRLGSLLSGGGSTPAQNTPKAWADMIDAFQLQTRQTRLQVPLIYGVDAVHGHNNVVGATIFPHNVGLGATRDPALVEQTGKITAREVKATGIPWNFAPCLCVSRDDRWGRAYESFGEDPALVTRMATIVDGLQDNGVLATAKHYAGDGGTAYGSSTTGDYTIDQGVTKVSREELEAIHLRPFEEAVERGVATVMPSFSSVDFGDGPLKMHAHDELINGTLKGRLGFEGFVISDWAAIDQLPGDYATDVRTSVNAGLDMIMVPYAYPQFTGALTAEVEAGRVPMARVDDAVARILTQKFRLGLFERPYADRSRLGDVGSAAHRAVARTAAAKSQVLLKNDGGLLPLRRDAKVYVAGSNADDIGNQSGGWTITWQGSSGPITPGTTILQAVRSRAASVTWSRDASADPTGHDVGVVVVGETPYAEGQGDVGRAGRTLELSAADRAAVDKVCGAVKCVVLVVSGRPMSLGDLSGVEAVVAAWLPGTEGDGVADPLFGAVPYTGRLPFTWFRSAEQVPINVGDASYDPLFPYGWGLRTDRARDRLKAARDELARGDGSARGAAAALTLALSGRHWNADGSVRDPRAVLDALGAAASLLERSKSDSYAVDDAVVSVARDLAQSAGKRPDLQASADHELAEGELRKAVDLLAQAGR</sequence>
<dbReference type="InterPro" id="IPR036962">
    <property type="entry name" value="Glyco_hydro_3_N_sf"/>
</dbReference>
<dbReference type="Gene3D" id="3.20.20.300">
    <property type="entry name" value="Glycoside hydrolase, family 3, N-terminal domain"/>
    <property type="match status" value="1"/>
</dbReference>
<evidence type="ECO:0000256" key="3">
    <source>
        <dbReference type="ARBA" id="ARBA00012744"/>
    </source>
</evidence>
<evidence type="ECO:0000256" key="2">
    <source>
        <dbReference type="ARBA" id="ARBA00005336"/>
    </source>
</evidence>
<keyword evidence="7" id="KW-0106">Calcium</keyword>
<dbReference type="InterPro" id="IPR008979">
    <property type="entry name" value="Galactose-bd-like_sf"/>
</dbReference>
<dbReference type="PRINTS" id="PR00133">
    <property type="entry name" value="GLHYDRLASE3"/>
</dbReference>
<dbReference type="RefSeq" id="WP_344887277.1">
    <property type="nucleotide sequence ID" value="NZ_BAAAZP010000136.1"/>
</dbReference>
<dbReference type="InterPro" id="IPR017853">
    <property type="entry name" value="GH"/>
</dbReference>
<proteinExistence type="inferred from homology"/>
<feature type="chain" id="PRO_5045434612" description="beta-glucosidase" evidence="9">
    <location>
        <begin position="39"/>
        <end position="1030"/>
    </location>
</feature>
<evidence type="ECO:0000256" key="9">
    <source>
        <dbReference type="SAM" id="SignalP"/>
    </source>
</evidence>
<comment type="catalytic activity">
    <reaction evidence="1">
        <text>Hydrolysis of terminal, non-reducing beta-D-glucosyl residues with release of beta-D-glucose.</text>
        <dbReference type="EC" id="3.2.1.21"/>
    </reaction>
</comment>
<feature type="signal peptide" evidence="9">
    <location>
        <begin position="1"/>
        <end position="38"/>
    </location>
</feature>
<dbReference type="SUPFAM" id="SSF141072">
    <property type="entry name" value="CalX-like"/>
    <property type="match status" value="1"/>
</dbReference>
<evidence type="ECO:0000259" key="10">
    <source>
        <dbReference type="SMART" id="SM00237"/>
    </source>
</evidence>
<evidence type="ECO:0000256" key="4">
    <source>
        <dbReference type="ARBA" id="ARBA00022729"/>
    </source>
</evidence>
<keyword evidence="6" id="KW-0378">Hydrolase</keyword>
<dbReference type="SMART" id="SM00237">
    <property type="entry name" value="Calx_beta"/>
    <property type="match status" value="1"/>
</dbReference>
<dbReference type="InterPro" id="IPR002772">
    <property type="entry name" value="Glyco_hydro_3_C"/>
</dbReference>
<dbReference type="EC" id="3.2.1.21" evidence="3"/>
<evidence type="ECO:0000256" key="8">
    <source>
        <dbReference type="ARBA" id="ARBA00023295"/>
    </source>
</evidence>
<dbReference type="Gene3D" id="2.60.120.430">
    <property type="entry name" value="Galactose-binding lectin"/>
    <property type="match status" value="1"/>
</dbReference>
<keyword evidence="8" id="KW-0326">Glycosidase</keyword>
<dbReference type="Gene3D" id="3.40.50.1700">
    <property type="entry name" value="Glycoside hydrolase family 3 C-terminal domain"/>
    <property type="match status" value="1"/>
</dbReference>
<feature type="domain" description="Calx-beta" evidence="10">
    <location>
        <begin position="212"/>
        <end position="315"/>
    </location>
</feature>
<dbReference type="SUPFAM" id="SSF52279">
    <property type="entry name" value="Beta-D-glucan exohydrolase, C-terminal domain"/>
    <property type="match status" value="1"/>
</dbReference>
<dbReference type="Pfam" id="PF03160">
    <property type="entry name" value="Calx-beta"/>
    <property type="match status" value="1"/>
</dbReference>
<keyword evidence="12" id="KW-1185">Reference proteome</keyword>
<keyword evidence="5" id="KW-0677">Repeat</keyword>
<dbReference type="EMBL" id="BAAAZP010000136">
    <property type="protein sequence ID" value="GAA3692985.1"/>
    <property type="molecule type" value="Genomic_DNA"/>
</dbReference>
<dbReference type="SUPFAM" id="SSF49785">
    <property type="entry name" value="Galactose-binding domain-like"/>
    <property type="match status" value="1"/>
</dbReference>
<gene>
    <name evidence="11" type="ORF">GCM10022224_068240</name>
</gene>
<dbReference type="Pfam" id="PF00933">
    <property type="entry name" value="Glyco_hydro_3"/>
    <property type="match status" value="1"/>
</dbReference>
<dbReference type="Gene3D" id="2.60.40.2030">
    <property type="match status" value="1"/>
</dbReference>
<accession>A0ABP7CM32</accession>
<evidence type="ECO:0000256" key="6">
    <source>
        <dbReference type="ARBA" id="ARBA00022801"/>
    </source>
</evidence>
<protein>
    <recommendedName>
        <fullName evidence="3">beta-glucosidase</fullName>
        <ecNumber evidence="3">3.2.1.21</ecNumber>
    </recommendedName>
</protein>
<dbReference type="InterPro" id="IPR003644">
    <property type="entry name" value="Calx_beta"/>
</dbReference>
<reference evidence="12" key="1">
    <citation type="journal article" date="2019" name="Int. J. Syst. Evol. Microbiol.">
        <title>The Global Catalogue of Microorganisms (GCM) 10K type strain sequencing project: providing services to taxonomists for standard genome sequencing and annotation.</title>
        <authorList>
            <consortium name="The Broad Institute Genomics Platform"/>
            <consortium name="The Broad Institute Genome Sequencing Center for Infectious Disease"/>
            <person name="Wu L."/>
            <person name="Ma J."/>
        </authorList>
    </citation>
    <scope>NUCLEOTIDE SEQUENCE [LARGE SCALE GENOMIC DNA]</scope>
    <source>
        <strain evidence="12">JCM 16904</strain>
    </source>
</reference>
<dbReference type="SUPFAM" id="SSF51445">
    <property type="entry name" value="(Trans)glycosidases"/>
    <property type="match status" value="1"/>
</dbReference>
<evidence type="ECO:0000313" key="12">
    <source>
        <dbReference type="Proteomes" id="UP001500902"/>
    </source>
</evidence>
<keyword evidence="4 9" id="KW-0732">Signal</keyword>
<name>A0ABP7CM32_9ACTN</name>
<evidence type="ECO:0000256" key="7">
    <source>
        <dbReference type="ARBA" id="ARBA00022837"/>
    </source>
</evidence>
<comment type="caution">
    <text evidence="11">The sequence shown here is derived from an EMBL/GenBank/DDBJ whole genome shotgun (WGS) entry which is preliminary data.</text>
</comment>
<dbReference type="PANTHER" id="PTHR30620">
    <property type="entry name" value="PERIPLASMIC BETA-GLUCOSIDASE-RELATED"/>
    <property type="match status" value="1"/>
</dbReference>
<dbReference type="PANTHER" id="PTHR30620:SF16">
    <property type="entry name" value="LYSOSOMAL BETA GLUCOSIDASE"/>
    <property type="match status" value="1"/>
</dbReference>
<evidence type="ECO:0000313" key="11">
    <source>
        <dbReference type="EMBL" id="GAA3692985.1"/>
    </source>
</evidence>
<dbReference type="InterPro" id="IPR051915">
    <property type="entry name" value="Cellulose_Degrad_GH3"/>
</dbReference>
<dbReference type="Proteomes" id="UP001500902">
    <property type="component" value="Unassembled WGS sequence"/>
</dbReference>
<evidence type="ECO:0000256" key="1">
    <source>
        <dbReference type="ARBA" id="ARBA00000448"/>
    </source>
</evidence>
<dbReference type="InterPro" id="IPR001764">
    <property type="entry name" value="Glyco_hydro_3_N"/>
</dbReference>
<dbReference type="Pfam" id="PF03425">
    <property type="entry name" value="CBM_11"/>
    <property type="match status" value="1"/>
</dbReference>
<dbReference type="Pfam" id="PF01915">
    <property type="entry name" value="Glyco_hydro_3_C"/>
    <property type="match status" value="1"/>
</dbReference>
<dbReference type="InterPro" id="IPR005087">
    <property type="entry name" value="CBM11"/>
</dbReference>
<comment type="similarity">
    <text evidence="2">Belongs to the glycosyl hydrolase 3 family.</text>
</comment>
<evidence type="ECO:0000256" key="5">
    <source>
        <dbReference type="ARBA" id="ARBA00022737"/>
    </source>
</evidence>
<dbReference type="InterPro" id="IPR036881">
    <property type="entry name" value="Glyco_hydro_3_C_sf"/>
</dbReference>
<dbReference type="InterPro" id="IPR038081">
    <property type="entry name" value="CalX-like_sf"/>
</dbReference>
<organism evidence="11 12">
    <name type="scientific">Nonomuraea antimicrobica</name>
    <dbReference type="NCBI Taxonomy" id="561173"/>
    <lineage>
        <taxon>Bacteria</taxon>
        <taxon>Bacillati</taxon>
        <taxon>Actinomycetota</taxon>
        <taxon>Actinomycetes</taxon>
        <taxon>Streptosporangiales</taxon>
        <taxon>Streptosporangiaceae</taxon>
        <taxon>Nonomuraea</taxon>
    </lineage>
</organism>